<dbReference type="Proteomes" id="UP001147653">
    <property type="component" value="Unassembled WGS sequence"/>
</dbReference>
<dbReference type="EMBL" id="JAPDDP010000005">
    <property type="protein sequence ID" value="MDA0179463.1"/>
    <property type="molecule type" value="Genomic_DNA"/>
</dbReference>
<accession>A0A9X3S6S5</accession>
<dbReference type="RefSeq" id="WP_270023744.1">
    <property type="nucleotide sequence ID" value="NZ_JAPDDP010000005.1"/>
</dbReference>
<evidence type="ECO:0000313" key="3">
    <source>
        <dbReference type="Proteomes" id="UP001147653"/>
    </source>
</evidence>
<dbReference type="InterPro" id="IPR036291">
    <property type="entry name" value="NAD(P)-bd_dom_sf"/>
</dbReference>
<reference evidence="2" key="1">
    <citation type="submission" date="2022-10" db="EMBL/GenBank/DDBJ databases">
        <title>The WGS of Solirubrobacter phytolaccae KCTC 29190.</title>
        <authorList>
            <person name="Jiang Z."/>
        </authorList>
    </citation>
    <scope>NUCLEOTIDE SEQUENCE</scope>
    <source>
        <strain evidence="2">KCTC 29190</strain>
    </source>
</reference>
<name>A0A9X3S6S5_9ACTN</name>
<keyword evidence="3" id="KW-1185">Reference proteome</keyword>
<dbReference type="SUPFAM" id="SSF51735">
    <property type="entry name" value="NAD(P)-binding Rossmann-fold domains"/>
    <property type="match status" value="1"/>
</dbReference>
<dbReference type="InterPro" id="IPR016040">
    <property type="entry name" value="NAD(P)-bd_dom"/>
</dbReference>
<dbReference type="AlphaFoldDB" id="A0A9X3S6S5"/>
<proteinExistence type="predicted"/>
<protein>
    <submittedName>
        <fullName evidence="2">SDR family oxidoreductase</fullName>
    </submittedName>
</protein>
<gene>
    <name evidence="2" type="ORF">OJ997_04080</name>
</gene>
<evidence type="ECO:0000313" key="2">
    <source>
        <dbReference type="EMBL" id="MDA0179463.1"/>
    </source>
</evidence>
<feature type="domain" description="NAD(P)-binding" evidence="1">
    <location>
        <begin position="8"/>
        <end position="65"/>
    </location>
</feature>
<dbReference type="Gene3D" id="3.40.50.720">
    <property type="entry name" value="NAD(P)-binding Rossmann-like Domain"/>
    <property type="match status" value="1"/>
</dbReference>
<dbReference type="Pfam" id="PF13460">
    <property type="entry name" value="NAD_binding_10"/>
    <property type="match status" value="1"/>
</dbReference>
<comment type="caution">
    <text evidence="2">The sequence shown here is derived from an EMBL/GenBank/DDBJ whole genome shotgun (WGS) entry which is preliminary data.</text>
</comment>
<sequence length="115" mass="12171">MIAVTTPTGNVGRHVTAMLIRAGVRPRVLVRDPTKLGDLGGLVDAVETDLSDADAVAHATEGVDAMNERQVDALMGMSTGLREGFTPEQPRDATTTTPTTLRAFVADHIRPRHGG</sequence>
<organism evidence="2 3">
    <name type="scientific">Solirubrobacter phytolaccae</name>
    <dbReference type="NCBI Taxonomy" id="1404360"/>
    <lineage>
        <taxon>Bacteria</taxon>
        <taxon>Bacillati</taxon>
        <taxon>Actinomycetota</taxon>
        <taxon>Thermoleophilia</taxon>
        <taxon>Solirubrobacterales</taxon>
        <taxon>Solirubrobacteraceae</taxon>
        <taxon>Solirubrobacter</taxon>
    </lineage>
</organism>
<evidence type="ECO:0000259" key="1">
    <source>
        <dbReference type="Pfam" id="PF13460"/>
    </source>
</evidence>